<evidence type="ECO:0000256" key="1">
    <source>
        <dbReference type="ARBA" id="ARBA00004479"/>
    </source>
</evidence>
<evidence type="ECO:0000256" key="6">
    <source>
        <dbReference type="ARBA" id="ARBA00023136"/>
    </source>
</evidence>
<organism evidence="9 10">
    <name type="scientific">Canavalia gladiata</name>
    <name type="common">Sword bean</name>
    <name type="synonym">Dolichos gladiatus</name>
    <dbReference type="NCBI Taxonomy" id="3824"/>
    <lineage>
        <taxon>Eukaryota</taxon>
        <taxon>Viridiplantae</taxon>
        <taxon>Streptophyta</taxon>
        <taxon>Embryophyta</taxon>
        <taxon>Tracheophyta</taxon>
        <taxon>Spermatophyta</taxon>
        <taxon>Magnoliopsida</taxon>
        <taxon>eudicotyledons</taxon>
        <taxon>Gunneridae</taxon>
        <taxon>Pentapetalae</taxon>
        <taxon>rosids</taxon>
        <taxon>fabids</taxon>
        <taxon>Fabales</taxon>
        <taxon>Fabaceae</taxon>
        <taxon>Papilionoideae</taxon>
        <taxon>50 kb inversion clade</taxon>
        <taxon>NPAAA clade</taxon>
        <taxon>indigoferoid/millettioid clade</taxon>
        <taxon>Phaseoleae</taxon>
        <taxon>Canavalia</taxon>
    </lineage>
</organism>
<name>A0AAN9L577_CANGL</name>
<dbReference type="PROSITE" id="PS50011">
    <property type="entry name" value="PROTEIN_KINASE_DOM"/>
    <property type="match status" value="1"/>
</dbReference>
<evidence type="ECO:0000313" key="9">
    <source>
        <dbReference type="EMBL" id="KAK7329266.1"/>
    </source>
</evidence>
<dbReference type="Pfam" id="PF07714">
    <property type="entry name" value="PK_Tyr_Ser-Thr"/>
    <property type="match status" value="1"/>
</dbReference>
<keyword evidence="6" id="KW-0472">Membrane</keyword>
<evidence type="ECO:0000256" key="5">
    <source>
        <dbReference type="ARBA" id="ARBA00022989"/>
    </source>
</evidence>
<dbReference type="InterPro" id="IPR045874">
    <property type="entry name" value="LRK10/LRL21-25-like"/>
</dbReference>
<keyword evidence="2" id="KW-0723">Serine/threonine-protein kinase</keyword>
<keyword evidence="5" id="KW-1133">Transmembrane helix</keyword>
<keyword evidence="7" id="KW-0325">Glycoprotein</keyword>
<evidence type="ECO:0000259" key="8">
    <source>
        <dbReference type="PROSITE" id="PS50011"/>
    </source>
</evidence>
<sequence length="173" mass="19588">MTGGRGTPGYTAPELWMLLPVTHKCDVYSFGMLLFDIIGRRRNHDTKLSESQEWFPMFAWKKLDAGQMGELIITCGIEEKYKEIVERMVNVALLCVQCRPESRPMMSVVLKMLEGSVDIPKPLNPFQQYMEGNFSFDNITNTSASSDMVPDFSIVCATPIMRNYDIELASTKG</sequence>
<proteinExistence type="predicted"/>
<keyword evidence="3" id="KW-0812">Transmembrane</keyword>
<accession>A0AAN9L577</accession>
<evidence type="ECO:0000313" key="10">
    <source>
        <dbReference type="Proteomes" id="UP001367508"/>
    </source>
</evidence>
<dbReference type="GO" id="GO:0016020">
    <property type="term" value="C:membrane"/>
    <property type="evidence" value="ECO:0007669"/>
    <property type="project" value="UniProtKB-SubCell"/>
</dbReference>
<dbReference type="GO" id="GO:0005524">
    <property type="term" value="F:ATP binding"/>
    <property type="evidence" value="ECO:0007669"/>
    <property type="project" value="InterPro"/>
</dbReference>
<dbReference type="AlphaFoldDB" id="A0AAN9L577"/>
<protein>
    <recommendedName>
        <fullName evidence="8">Protein kinase domain-containing protein</fullName>
    </recommendedName>
</protein>
<reference evidence="9 10" key="1">
    <citation type="submission" date="2024-01" db="EMBL/GenBank/DDBJ databases">
        <title>The genomes of 5 underutilized Papilionoideae crops provide insights into root nodulation and disease resistanc.</title>
        <authorList>
            <person name="Jiang F."/>
        </authorList>
    </citation>
    <scope>NUCLEOTIDE SEQUENCE [LARGE SCALE GENOMIC DNA]</scope>
    <source>
        <strain evidence="9">LVBAO_FW01</strain>
        <tissue evidence="9">Leaves</tissue>
    </source>
</reference>
<comment type="subcellular location">
    <subcellularLocation>
        <location evidence="1">Membrane</location>
        <topology evidence="1">Single-pass type I membrane protein</topology>
    </subcellularLocation>
</comment>
<dbReference type="Gene3D" id="1.10.510.10">
    <property type="entry name" value="Transferase(Phosphotransferase) domain 1"/>
    <property type="match status" value="1"/>
</dbReference>
<comment type="caution">
    <text evidence="9">The sequence shown here is derived from an EMBL/GenBank/DDBJ whole genome shotgun (WGS) entry which is preliminary data.</text>
</comment>
<dbReference type="InterPro" id="IPR011009">
    <property type="entry name" value="Kinase-like_dom_sf"/>
</dbReference>
<feature type="domain" description="Protein kinase" evidence="8">
    <location>
        <begin position="1"/>
        <end position="127"/>
    </location>
</feature>
<evidence type="ECO:0000256" key="3">
    <source>
        <dbReference type="ARBA" id="ARBA00022692"/>
    </source>
</evidence>
<dbReference type="SUPFAM" id="SSF56112">
    <property type="entry name" value="Protein kinase-like (PK-like)"/>
    <property type="match status" value="1"/>
</dbReference>
<evidence type="ECO:0000256" key="7">
    <source>
        <dbReference type="ARBA" id="ARBA00023180"/>
    </source>
</evidence>
<keyword evidence="2" id="KW-0418">Kinase</keyword>
<keyword evidence="2" id="KW-0808">Transferase</keyword>
<dbReference type="PANTHER" id="PTHR27009">
    <property type="entry name" value="RUST RESISTANCE KINASE LR10-RELATED"/>
    <property type="match status" value="1"/>
</dbReference>
<dbReference type="EMBL" id="JAYMYQ010000005">
    <property type="protein sequence ID" value="KAK7329266.1"/>
    <property type="molecule type" value="Genomic_DNA"/>
</dbReference>
<gene>
    <name evidence="9" type="ORF">VNO77_23419</name>
</gene>
<dbReference type="InterPro" id="IPR001245">
    <property type="entry name" value="Ser-Thr/Tyr_kinase_cat_dom"/>
</dbReference>
<keyword evidence="4" id="KW-0732">Signal</keyword>
<keyword evidence="10" id="KW-1185">Reference proteome</keyword>
<evidence type="ECO:0000256" key="4">
    <source>
        <dbReference type="ARBA" id="ARBA00022729"/>
    </source>
</evidence>
<evidence type="ECO:0000256" key="2">
    <source>
        <dbReference type="ARBA" id="ARBA00022527"/>
    </source>
</evidence>
<dbReference type="GO" id="GO:0004674">
    <property type="term" value="F:protein serine/threonine kinase activity"/>
    <property type="evidence" value="ECO:0007669"/>
    <property type="project" value="UniProtKB-KW"/>
</dbReference>
<dbReference type="Proteomes" id="UP001367508">
    <property type="component" value="Unassembled WGS sequence"/>
</dbReference>
<dbReference type="InterPro" id="IPR000719">
    <property type="entry name" value="Prot_kinase_dom"/>
</dbReference>